<dbReference type="InterPro" id="IPR009057">
    <property type="entry name" value="Homeodomain-like_sf"/>
</dbReference>
<dbReference type="SMART" id="SM00342">
    <property type="entry name" value="HTH_ARAC"/>
    <property type="match status" value="1"/>
</dbReference>
<dbReference type="Proteomes" id="UP000220246">
    <property type="component" value="Unassembled WGS sequence"/>
</dbReference>
<dbReference type="AlphaFoldDB" id="A0A2A7UXG8"/>
<accession>A0A2A7UXG8</accession>
<dbReference type="PANTHER" id="PTHR11019:SF159">
    <property type="entry name" value="TRANSCRIPTIONAL REGULATOR-RELATED"/>
    <property type="match status" value="1"/>
</dbReference>
<dbReference type="SUPFAM" id="SSF46689">
    <property type="entry name" value="Homeodomain-like"/>
    <property type="match status" value="1"/>
</dbReference>
<gene>
    <name evidence="4" type="ORF">CRM82_15830</name>
</gene>
<comment type="caution">
    <text evidence="4">The sequence shown here is derived from an EMBL/GenBank/DDBJ whole genome shotgun (WGS) entry which is preliminary data.</text>
</comment>
<dbReference type="GO" id="GO:0003700">
    <property type="term" value="F:DNA-binding transcription factor activity"/>
    <property type="evidence" value="ECO:0007669"/>
    <property type="project" value="InterPro"/>
</dbReference>
<sequence length="277" mass="30292">MGFAAHSRGGHRLDLDPAHASPLAATGVVERYPAEHVVPFHSHPRGHLIYASTGVLLVQASTGQWLVPPTTAVWLRPCVQHQLKAMTAVTAHGIFVGEHLDAGLPPVDCVVHISPLMRELITALVQVPHQAPFQPRDALLGQLLVEELKTVAHLPFHLPWPDDQLMGTVCEHLVRHPAQASTAEDLAQRYAITSKTLHRRFLKSTGMNLGQWRQKMRLMQSIEKLLQGMPITHVALESGYESHSAYSVAFKKTFGCPPSEFVAAASGMPKGAQRLSA</sequence>
<reference evidence="5" key="1">
    <citation type="submission" date="2017-09" db="EMBL/GenBank/DDBJ databases">
        <title>FDA dAtabase for Regulatory Grade micrObial Sequences (FDA-ARGOS): Supporting development and validation of Infectious Disease Dx tests.</title>
        <authorList>
            <person name="Minogue T."/>
            <person name="Wolcott M."/>
            <person name="Wasieloski L."/>
            <person name="Aguilar W."/>
            <person name="Moore D."/>
            <person name="Tallon L."/>
            <person name="Sadzewicz L."/>
            <person name="Ott S."/>
            <person name="Zhao X."/>
            <person name="Nagaraj S."/>
            <person name="Vavikolanu K."/>
            <person name="Aluvathingal J."/>
            <person name="Nadendla S."/>
            <person name="Sichtig H."/>
        </authorList>
    </citation>
    <scope>NUCLEOTIDE SEQUENCE [LARGE SCALE GENOMIC DNA]</scope>
    <source>
        <strain evidence="5">FDAARGOS_394</strain>
    </source>
</reference>
<dbReference type="EMBL" id="PDEA01000001">
    <property type="protein sequence ID" value="PEH89881.1"/>
    <property type="molecule type" value="Genomic_DNA"/>
</dbReference>
<dbReference type="InterPro" id="IPR018060">
    <property type="entry name" value="HTH_AraC"/>
</dbReference>
<dbReference type="Gene3D" id="1.10.10.60">
    <property type="entry name" value="Homeodomain-like"/>
    <property type="match status" value="1"/>
</dbReference>
<evidence type="ECO:0000256" key="2">
    <source>
        <dbReference type="ARBA" id="ARBA00023163"/>
    </source>
</evidence>
<evidence type="ECO:0000256" key="1">
    <source>
        <dbReference type="ARBA" id="ARBA00023015"/>
    </source>
</evidence>
<dbReference type="GeneID" id="80802093"/>
<dbReference type="PANTHER" id="PTHR11019">
    <property type="entry name" value="HTH-TYPE TRANSCRIPTIONAL REGULATOR NIMR"/>
    <property type="match status" value="1"/>
</dbReference>
<keyword evidence="1" id="KW-0805">Transcription regulation</keyword>
<name>A0A2A7UXG8_COMTR</name>
<dbReference type="GO" id="GO:0043565">
    <property type="term" value="F:sequence-specific DNA binding"/>
    <property type="evidence" value="ECO:0007669"/>
    <property type="project" value="InterPro"/>
</dbReference>
<dbReference type="RefSeq" id="WP_066533193.1">
    <property type="nucleotide sequence ID" value="NZ_PDEA01000001.1"/>
</dbReference>
<dbReference type="CDD" id="cd06124">
    <property type="entry name" value="cupin_NimR-like_N"/>
    <property type="match status" value="1"/>
</dbReference>
<dbReference type="OrthoDB" id="2536004at2"/>
<evidence type="ECO:0000259" key="3">
    <source>
        <dbReference type="PROSITE" id="PS01124"/>
    </source>
</evidence>
<protein>
    <submittedName>
        <fullName evidence="4">AraC family transcriptional regulator</fullName>
    </submittedName>
</protein>
<dbReference type="SUPFAM" id="SSF51182">
    <property type="entry name" value="RmlC-like cupins"/>
    <property type="match status" value="1"/>
</dbReference>
<feature type="domain" description="HTH araC/xylS-type" evidence="3">
    <location>
        <begin position="163"/>
        <end position="264"/>
    </location>
</feature>
<dbReference type="PROSITE" id="PS01124">
    <property type="entry name" value="HTH_ARAC_FAMILY_2"/>
    <property type="match status" value="1"/>
</dbReference>
<evidence type="ECO:0000313" key="5">
    <source>
        <dbReference type="Proteomes" id="UP000220246"/>
    </source>
</evidence>
<proteinExistence type="predicted"/>
<keyword evidence="2" id="KW-0804">Transcription</keyword>
<evidence type="ECO:0000313" key="4">
    <source>
        <dbReference type="EMBL" id="PEH89881.1"/>
    </source>
</evidence>
<organism evidence="4 5">
    <name type="scientific">Comamonas terrigena</name>
    <dbReference type="NCBI Taxonomy" id="32013"/>
    <lineage>
        <taxon>Bacteria</taxon>
        <taxon>Pseudomonadati</taxon>
        <taxon>Pseudomonadota</taxon>
        <taxon>Betaproteobacteria</taxon>
        <taxon>Burkholderiales</taxon>
        <taxon>Comamonadaceae</taxon>
        <taxon>Comamonas</taxon>
    </lineage>
</organism>
<dbReference type="STRING" id="1219032.GCA_001515545_00529"/>
<keyword evidence="5" id="KW-1185">Reference proteome</keyword>
<dbReference type="InterPro" id="IPR011051">
    <property type="entry name" value="RmlC_Cupin_sf"/>
</dbReference>
<dbReference type="Pfam" id="PF12833">
    <property type="entry name" value="HTH_18"/>
    <property type="match status" value="1"/>
</dbReference>